<comment type="catalytic activity">
    <reaction evidence="1">
        <text>ATP + protein L-histidine = ADP + protein N-phospho-L-histidine.</text>
        <dbReference type="EC" id="2.7.13.3"/>
    </reaction>
</comment>
<dbReference type="GO" id="GO:0005886">
    <property type="term" value="C:plasma membrane"/>
    <property type="evidence" value="ECO:0007669"/>
    <property type="project" value="UniProtKB-SubCell"/>
</dbReference>
<dbReference type="SMART" id="SM00387">
    <property type="entry name" value="HATPase_c"/>
    <property type="match status" value="1"/>
</dbReference>
<evidence type="ECO:0000256" key="10">
    <source>
        <dbReference type="SAM" id="Coils"/>
    </source>
</evidence>
<dbReference type="PANTHER" id="PTHR43304:SF1">
    <property type="entry name" value="PAC DOMAIN-CONTAINING PROTEIN"/>
    <property type="match status" value="1"/>
</dbReference>
<dbReference type="Pfam" id="PF00672">
    <property type="entry name" value="HAMP"/>
    <property type="match status" value="1"/>
</dbReference>
<dbReference type="AlphaFoldDB" id="A0A4Q7NAE7"/>
<accession>A0A4Q7NAE7</accession>
<dbReference type="RefSeq" id="WP_130494496.1">
    <property type="nucleotide sequence ID" value="NZ_SGXD01000006.1"/>
</dbReference>
<dbReference type="Pfam" id="PF05227">
    <property type="entry name" value="CHASE3"/>
    <property type="match status" value="1"/>
</dbReference>
<dbReference type="PROSITE" id="PS50109">
    <property type="entry name" value="HIS_KIN"/>
    <property type="match status" value="1"/>
</dbReference>
<evidence type="ECO:0000256" key="6">
    <source>
        <dbReference type="ARBA" id="ARBA00022692"/>
    </source>
</evidence>
<keyword evidence="7" id="KW-0418">Kinase</keyword>
<evidence type="ECO:0000259" key="12">
    <source>
        <dbReference type="PROSITE" id="PS50109"/>
    </source>
</evidence>
<protein>
    <recommendedName>
        <fullName evidence="3">histidine kinase</fullName>
        <ecNumber evidence="3">2.7.13.3</ecNumber>
    </recommendedName>
</protein>
<dbReference type="InterPro" id="IPR052162">
    <property type="entry name" value="Sensor_kinase/Photoreceptor"/>
</dbReference>
<dbReference type="InterPro" id="IPR003661">
    <property type="entry name" value="HisK_dim/P_dom"/>
</dbReference>
<dbReference type="FunFam" id="3.30.565.10:FF:000006">
    <property type="entry name" value="Sensor histidine kinase WalK"/>
    <property type="match status" value="1"/>
</dbReference>
<reference evidence="14 15" key="1">
    <citation type="submission" date="2019-02" db="EMBL/GenBank/DDBJ databases">
        <title>Genomic Encyclopedia of Type Strains, Phase IV (KMG-IV): sequencing the most valuable type-strain genomes for metagenomic binning, comparative biology and taxonomic classification.</title>
        <authorList>
            <person name="Goeker M."/>
        </authorList>
    </citation>
    <scope>NUCLEOTIDE SEQUENCE [LARGE SCALE GENOMIC DNA]</scope>
    <source>
        <strain evidence="14 15">DSM 45622</strain>
    </source>
</reference>
<dbReference type="CDD" id="cd06225">
    <property type="entry name" value="HAMP"/>
    <property type="match status" value="1"/>
</dbReference>
<keyword evidence="6 11" id="KW-0812">Transmembrane</keyword>
<dbReference type="SUPFAM" id="SSF47384">
    <property type="entry name" value="Homodimeric domain of signal transducing histidine kinase"/>
    <property type="match status" value="1"/>
</dbReference>
<dbReference type="SMART" id="SM00304">
    <property type="entry name" value="HAMP"/>
    <property type="match status" value="1"/>
</dbReference>
<dbReference type="EMBL" id="SGXD01000006">
    <property type="protein sequence ID" value="RZS79418.1"/>
    <property type="molecule type" value="Genomic_DNA"/>
</dbReference>
<evidence type="ECO:0000256" key="11">
    <source>
        <dbReference type="SAM" id="Phobius"/>
    </source>
</evidence>
<dbReference type="SUPFAM" id="SSF55874">
    <property type="entry name" value="ATPase domain of HSP90 chaperone/DNA topoisomerase II/histidine kinase"/>
    <property type="match status" value="1"/>
</dbReference>
<dbReference type="PANTHER" id="PTHR43304">
    <property type="entry name" value="PHYTOCHROME-LIKE PROTEIN CPH1"/>
    <property type="match status" value="1"/>
</dbReference>
<proteinExistence type="predicted"/>
<dbReference type="Gene3D" id="6.10.340.10">
    <property type="match status" value="1"/>
</dbReference>
<gene>
    <name evidence="14" type="ORF">EV189_3772</name>
</gene>
<dbReference type="Pfam" id="PF02518">
    <property type="entry name" value="HATPase_c"/>
    <property type="match status" value="1"/>
</dbReference>
<dbReference type="InterPro" id="IPR004358">
    <property type="entry name" value="Sig_transdc_His_kin-like_C"/>
</dbReference>
<evidence type="ECO:0000259" key="13">
    <source>
        <dbReference type="PROSITE" id="PS50885"/>
    </source>
</evidence>
<dbReference type="InterPro" id="IPR007891">
    <property type="entry name" value="CHASE3"/>
</dbReference>
<evidence type="ECO:0000313" key="14">
    <source>
        <dbReference type="EMBL" id="RZS79418.1"/>
    </source>
</evidence>
<keyword evidence="4" id="KW-0597">Phosphoprotein</keyword>
<dbReference type="Gene3D" id="1.10.287.130">
    <property type="match status" value="1"/>
</dbReference>
<evidence type="ECO:0000256" key="2">
    <source>
        <dbReference type="ARBA" id="ARBA00004236"/>
    </source>
</evidence>
<evidence type="ECO:0000256" key="4">
    <source>
        <dbReference type="ARBA" id="ARBA00022553"/>
    </source>
</evidence>
<dbReference type="InterPro" id="IPR036890">
    <property type="entry name" value="HATPase_C_sf"/>
</dbReference>
<dbReference type="Pfam" id="PF00512">
    <property type="entry name" value="HisKA"/>
    <property type="match status" value="1"/>
</dbReference>
<dbReference type="InterPro" id="IPR005467">
    <property type="entry name" value="His_kinase_dom"/>
</dbReference>
<dbReference type="EC" id="2.7.13.3" evidence="3"/>
<evidence type="ECO:0000256" key="3">
    <source>
        <dbReference type="ARBA" id="ARBA00012438"/>
    </source>
</evidence>
<name>A0A4Q7NAE7_9ACTN</name>
<dbReference type="Gene3D" id="3.30.565.10">
    <property type="entry name" value="Histidine kinase-like ATPase, C-terminal domain"/>
    <property type="match status" value="1"/>
</dbReference>
<feature type="transmembrane region" description="Helical" evidence="11">
    <location>
        <begin position="184"/>
        <end position="208"/>
    </location>
</feature>
<keyword evidence="9" id="KW-0902">Two-component regulatory system</keyword>
<comment type="subcellular location">
    <subcellularLocation>
        <location evidence="2">Cell membrane</location>
    </subcellularLocation>
</comment>
<dbReference type="OrthoDB" id="9808408at2"/>
<evidence type="ECO:0000256" key="9">
    <source>
        <dbReference type="ARBA" id="ARBA00023012"/>
    </source>
</evidence>
<evidence type="ECO:0000256" key="8">
    <source>
        <dbReference type="ARBA" id="ARBA00022989"/>
    </source>
</evidence>
<evidence type="ECO:0000313" key="15">
    <source>
        <dbReference type="Proteomes" id="UP000293638"/>
    </source>
</evidence>
<dbReference type="Proteomes" id="UP000293638">
    <property type="component" value="Unassembled WGS sequence"/>
</dbReference>
<keyword evidence="5" id="KW-0808">Transferase</keyword>
<dbReference type="SUPFAM" id="SSF158472">
    <property type="entry name" value="HAMP domain-like"/>
    <property type="match status" value="1"/>
</dbReference>
<evidence type="ECO:0000256" key="5">
    <source>
        <dbReference type="ARBA" id="ARBA00022679"/>
    </source>
</evidence>
<dbReference type="InterPro" id="IPR003660">
    <property type="entry name" value="HAMP_dom"/>
</dbReference>
<dbReference type="GO" id="GO:0000155">
    <property type="term" value="F:phosphorelay sensor kinase activity"/>
    <property type="evidence" value="ECO:0007669"/>
    <property type="project" value="InterPro"/>
</dbReference>
<organism evidence="14 15">
    <name type="scientific">Motilibacter rhizosphaerae</name>
    <dbReference type="NCBI Taxonomy" id="598652"/>
    <lineage>
        <taxon>Bacteria</taxon>
        <taxon>Bacillati</taxon>
        <taxon>Actinomycetota</taxon>
        <taxon>Actinomycetes</taxon>
        <taxon>Motilibacterales</taxon>
        <taxon>Motilibacteraceae</taxon>
        <taxon>Motilibacter</taxon>
    </lineage>
</organism>
<dbReference type="InterPro" id="IPR003594">
    <property type="entry name" value="HATPase_dom"/>
</dbReference>
<sequence>MRRVPLRRRIGALLSAVAAILVLLLVGSSVLLQQTRDEQHKVVVDYFTVLRAGNDGFTALIDAETAIRGYALTGDPATLQPLDELQSPRLKQESAASLRIVRREPELSAAYDRAAAAARTWYAEWAAPVQAQIRASGARAVTDASILQGKALFDRLRAAYQDYIAALRRHRDTARDHLQTETNLLFVAVVVSLLIAAGLAVAIWVFLLRWVVRPLDRLAAETRTVRSGDFDHVVRVEGPPEVEQLGADVDAMRQGLVATLAQVRSASDEVEAARTMLERQAEDLARSNRDLEQFAYVASHDLQEPLRKVASFCQLLQKRYGGQLDERADQYIEFAVDGAKRMQALINDLLAFSRVGRFSPGQAEVPLDACFRSAVHNLELAIEDAGAVVTADALPVVHGEAALLTQLLQNLVGNAVKFRKPGGVPHVHVSGRQVGDEWEVSVADDGIGIEPQYAERVFVIFQRLHAKDAYEGTGIGLALCRKIVEFHGGRIWIDADVADGTTIRFTLPVQARPEPVPVEPLVAAGSPSTPAVQEGRPA</sequence>
<keyword evidence="11" id="KW-0472">Membrane</keyword>
<keyword evidence="10" id="KW-0175">Coiled coil</keyword>
<evidence type="ECO:0000256" key="7">
    <source>
        <dbReference type="ARBA" id="ARBA00022777"/>
    </source>
</evidence>
<feature type="domain" description="HAMP" evidence="13">
    <location>
        <begin position="209"/>
        <end position="261"/>
    </location>
</feature>
<dbReference type="SMART" id="SM00388">
    <property type="entry name" value="HisKA"/>
    <property type="match status" value="1"/>
</dbReference>
<keyword evidence="15" id="KW-1185">Reference proteome</keyword>
<evidence type="ECO:0000256" key="1">
    <source>
        <dbReference type="ARBA" id="ARBA00000085"/>
    </source>
</evidence>
<dbReference type="PROSITE" id="PS50885">
    <property type="entry name" value="HAMP"/>
    <property type="match status" value="1"/>
</dbReference>
<feature type="coiled-coil region" evidence="10">
    <location>
        <begin position="263"/>
        <end position="290"/>
    </location>
</feature>
<dbReference type="InterPro" id="IPR036097">
    <property type="entry name" value="HisK_dim/P_sf"/>
</dbReference>
<keyword evidence="8 11" id="KW-1133">Transmembrane helix</keyword>
<comment type="caution">
    <text evidence="14">The sequence shown here is derived from an EMBL/GenBank/DDBJ whole genome shotgun (WGS) entry which is preliminary data.</text>
</comment>
<dbReference type="PRINTS" id="PR00344">
    <property type="entry name" value="BCTRLSENSOR"/>
</dbReference>
<feature type="domain" description="Histidine kinase" evidence="12">
    <location>
        <begin position="297"/>
        <end position="511"/>
    </location>
</feature>
<dbReference type="CDD" id="cd00082">
    <property type="entry name" value="HisKA"/>
    <property type="match status" value="1"/>
</dbReference>